<evidence type="ECO:0000256" key="6">
    <source>
        <dbReference type="ARBA" id="ARBA00023004"/>
    </source>
</evidence>
<keyword evidence="3" id="KW-0479">Metal-binding</keyword>
<protein>
    <submittedName>
        <fullName evidence="9">Aromatic compound dioxygenase</fullName>
    </submittedName>
</protein>
<dbReference type="Pfam" id="PF04444">
    <property type="entry name" value="Dioxygenase_N"/>
    <property type="match status" value="1"/>
</dbReference>
<dbReference type="InterPro" id="IPR015889">
    <property type="entry name" value="Intradiol_dOase_core"/>
</dbReference>
<dbReference type="Proteomes" id="UP000070544">
    <property type="component" value="Unassembled WGS sequence"/>
</dbReference>
<name>A0A139AZX5_GONPJ</name>
<dbReference type="OMA" id="YAAYTEN"/>
<evidence type="ECO:0000313" key="10">
    <source>
        <dbReference type="Proteomes" id="UP000070544"/>
    </source>
</evidence>
<dbReference type="GO" id="GO:0008199">
    <property type="term" value="F:ferric iron binding"/>
    <property type="evidence" value="ECO:0007669"/>
    <property type="project" value="InterPro"/>
</dbReference>
<comment type="similarity">
    <text evidence="2">Belongs to the intradiol ring-cleavage dioxygenase family.</text>
</comment>
<evidence type="ECO:0000256" key="2">
    <source>
        <dbReference type="ARBA" id="ARBA00007825"/>
    </source>
</evidence>
<dbReference type="GO" id="GO:0018576">
    <property type="term" value="F:catechol 1,2-dioxygenase activity"/>
    <property type="evidence" value="ECO:0007669"/>
    <property type="project" value="InterPro"/>
</dbReference>
<keyword evidence="5" id="KW-0560">Oxidoreductase</keyword>
<dbReference type="InterPro" id="IPR007535">
    <property type="entry name" value="Catechol_dOase_N"/>
</dbReference>
<dbReference type="SUPFAM" id="SSF49482">
    <property type="entry name" value="Aromatic compound dioxygenase"/>
    <property type="match status" value="1"/>
</dbReference>
<proteinExistence type="inferred from homology"/>
<evidence type="ECO:0000256" key="4">
    <source>
        <dbReference type="ARBA" id="ARBA00022964"/>
    </source>
</evidence>
<feature type="domain" description="Catechol dioxygenase N-terminal" evidence="8">
    <location>
        <begin position="24"/>
        <end position="91"/>
    </location>
</feature>
<evidence type="ECO:0000256" key="5">
    <source>
        <dbReference type="ARBA" id="ARBA00023002"/>
    </source>
</evidence>
<dbReference type="Gene3D" id="2.60.130.10">
    <property type="entry name" value="Aromatic compound dioxygenase"/>
    <property type="match status" value="1"/>
</dbReference>
<dbReference type="PANTHER" id="PTHR33711:SF7">
    <property type="entry name" value="INTRADIOL RING-CLEAVAGE DIOXYGENASES DOMAIN-CONTAINING PROTEIN-RELATED"/>
    <property type="match status" value="1"/>
</dbReference>
<evidence type="ECO:0000259" key="8">
    <source>
        <dbReference type="Pfam" id="PF04444"/>
    </source>
</evidence>
<accession>A0A139AZX5</accession>
<sequence length="302" mass="32702">MASQAYAAYTENVINATGPNASSRVKKVLPILFKHLHAAVIEAEITFDELIATLEFLGETGKMTTEKRQEFVLVSDILGVSSLVDMLSHNKLTAKDPAPSTPSAVLGPFYVHGVPPQPLGTTVVRYPEPDGVLTHIFGRVKSSVTGAPIPGAIIDVWEGAPDGEYSTQTPHKGDYHCRGRFIADESGRYSVLVLKPVAYPIPTDGTGGKLLKLLDRHCMRPAHVHFMVIAPGYKTLVTQVFDRKSDYLQNDAVFAVKESLIVDFVPAKSPAPSGPNGEKPVLELEYDLVITEEKKSEAVAAL</sequence>
<feature type="domain" description="Intradiol ring-cleavage dioxygenases" evidence="7">
    <location>
        <begin position="107"/>
        <end position="290"/>
    </location>
</feature>
<evidence type="ECO:0000259" key="7">
    <source>
        <dbReference type="Pfam" id="PF00775"/>
    </source>
</evidence>
<evidence type="ECO:0000256" key="1">
    <source>
        <dbReference type="ARBA" id="ARBA00001965"/>
    </source>
</evidence>
<gene>
    <name evidence="9" type="ORF">M427DRAFT_118254</name>
</gene>
<dbReference type="InterPro" id="IPR000627">
    <property type="entry name" value="Intradiol_dOase_C"/>
</dbReference>
<dbReference type="AlphaFoldDB" id="A0A139AZX5"/>
<evidence type="ECO:0000256" key="3">
    <source>
        <dbReference type="ARBA" id="ARBA00022723"/>
    </source>
</evidence>
<comment type="cofactor">
    <cofactor evidence="1">
        <name>Fe(3+)</name>
        <dbReference type="ChEBI" id="CHEBI:29034"/>
    </cofactor>
</comment>
<dbReference type="GO" id="GO:0009712">
    <property type="term" value="P:catechol-containing compound metabolic process"/>
    <property type="evidence" value="ECO:0007669"/>
    <property type="project" value="InterPro"/>
</dbReference>
<keyword evidence="6" id="KW-0408">Iron</keyword>
<dbReference type="InterPro" id="IPR050770">
    <property type="entry name" value="Intradiol_RC_Dioxygenase"/>
</dbReference>
<dbReference type="PANTHER" id="PTHR33711">
    <property type="entry name" value="DIOXYGENASE, PUTATIVE (AFU_ORTHOLOGUE AFUA_2G02910)-RELATED"/>
    <property type="match status" value="1"/>
</dbReference>
<dbReference type="OrthoDB" id="2142129at2759"/>
<reference evidence="9 10" key="1">
    <citation type="journal article" date="2015" name="Genome Biol. Evol.">
        <title>Phylogenomic analyses indicate that early fungi evolved digesting cell walls of algal ancestors of land plants.</title>
        <authorList>
            <person name="Chang Y."/>
            <person name="Wang S."/>
            <person name="Sekimoto S."/>
            <person name="Aerts A.L."/>
            <person name="Choi C."/>
            <person name="Clum A."/>
            <person name="LaButti K.M."/>
            <person name="Lindquist E.A."/>
            <person name="Yee Ngan C."/>
            <person name="Ohm R.A."/>
            <person name="Salamov A.A."/>
            <person name="Grigoriev I.V."/>
            <person name="Spatafora J.W."/>
            <person name="Berbee M.L."/>
        </authorList>
    </citation>
    <scope>NUCLEOTIDE SEQUENCE [LARGE SCALE GENOMIC DNA]</scope>
    <source>
        <strain evidence="9 10">JEL478</strain>
    </source>
</reference>
<keyword evidence="4 9" id="KW-0223">Dioxygenase</keyword>
<evidence type="ECO:0000313" key="9">
    <source>
        <dbReference type="EMBL" id="KXS22279.1"/>
    </source>
</evidence>
<dbReference type="EMBL" id="KQ965731">
    <property type="protein sequence ID" value="KXS22279.1"/>
    <property type="molecule type" value="Genomic_DNA"/>
</dbReference>
<dbReference type="STRING" id="1344416.A0A139AZX5"/>
<dbReference type="Pfam" id="PF00775">
    <property type="entry name" value="Dioxygenase_C"/>
    <property type="match status" value="1"/>
</dbReference>
<organism evidence="9 10">
    <name type="scientific">Gonapodya prolifera (strain JEL478)</name>
    <name type="common">Monoblepharis prolifera</name>
    <dbReference type="NCBI Taxonomy" id="1344416"/>
    <lineage>
        <taxon>Eukaryota</taxon>
        <taxon>Fungi</taxon>
        <taxon>Fungi incertae sedis</taxon>
        <taxon>Chytridiomycota</taxon>
        <taxon>Chytridiomycota incertae sedis</taxon>
        <taxon>Monoblepharidomycetes</taxon>
        <taxon>Monoblepharidales</taxon>
        <taxon>Gonapodyaceae</taxon>
        <taxon>Gonapodya</taxon>
    </lineage>
</organism>
<keyword evidence="10" id="KW-1185">Reference proteome</keyword>